<dbReference type="Proteomes" id="UP000284614">
    <property type="component" value="Unassembled WGS sequence"/>
</dbReference>
<dbReference type="AlphaFoldDB" id="A0A413JX61"/>
<sequence>MLNNSEIFNAATNSLGTSTHETGNNSPIVLTGNPYTDLAAYGIDLHGCTIRYLRTPNRSGNTVTGRFNISGREETAGAISYEALILFLAEKRKERIRYVAECHARKRRRNFASWLSRHPEFTFHNCNVTFM</sequence>
<accession>A0A413JX61</accession>
<comment type="caution">
    <text evidence="1">The sequence shown here is derived from an EMBL/GenBank/DDBJ whole genome shotgun (WGS) entry which is preliminary data.</text>
</comment>
<evidence type="ECO:0000313" key="1">
    <source>
        <dbReference type="EMBL" id="RGY67829.1"/>
    </source>
</evidence>
<gene>
    <name evidence="1" type="ORF">DXA27_14080</name>
</gene>
<dbReference type="RefSeq" id="WP_122130604.1">
    <property type="nucleotide sequence ID" value="NZ_JAGJHH010000014.1"/>
</dbReference>
<name>A0A413JX61_BACFG</name>
<proteinExistence type="predicted"/>
<protein>
    <submittedName>
        <fullName evidence="1">Uncharacterized protein</fullName>
    </submittedName>
</protein>
<dbReference type="EMBL" id="QSDG01000012">
    <property type="protein sequence ID" value="RGY67829.1"/>
    <property type="molecule type" value="Genomic_DNA"/>
</dbReference>
<evidence type="ECO:0000313" key="2">
    <source>
        <dbReference type="Proteomes" id="UP000284614"/>
    </source>
</evidence>
<organism evidence="1 2">
    <name type="scientific">Bacteroides fragilis</name>
    <dbReference type="NCBI Taxonomy" id="817"/>
    <lineage>
        <taxon>Bacteria</taxon>
        <taxon>Pseudomonadati</taxon>
        <taxon>Bacteroidota</taxon>
        <taxon>Bacteroidia</taxon>
        <taxon>Bacteroidales</taxon>
        <taxon>Bacteroidaceae</taxon>
        <taxon>Bacteroides</taxon>
    </lineage>
</organism>
<reference evidence="1 2" key="1">
    <citation type="submission" date="2018-08" db="EMBL/GenBank/DDBJ databases">
        <title>A genome reference for cultivated species of the human gut microbiota.</title>
        <authorList>
            <person name="Zou Y."/>
            <person name="Xue W."/>
            <person name="Luo G."/>
        </authorList>
    </citation>
    <scope>NUCLEOTIDE SEQUENCE [LARGE SCALE GENOMIC DNA]</scope>
    <source>
        <strain evidence="1 2">OF01-1</strain>
    </source>
</reference>